<evidence type="ECO:0000313" key="1">
    <source>
        <dbReference type="EMBL" id="AQZ50779.1"/>
    </source>
</evidence>
<dbReference type="KEGG" id="mmed:Mame_01418"/>
<organism evidence="1 2">
    <name type="scientific">Martelella mediterranea DSM 17316</name>
    <dbReference type="NCBI Taxonomy" id="1122214"/>
    <lineage>
        <taxon>Bacteria</taxon>
        <taxon>Pseudomonadati</taxon>
        <taxon>Pseudomonadota</taxon>
        <taxon>Alphaproteobacteria</taxon>
        <taxon>Hyphomicrobiales</taxon>
        <taxon>Aurantimonadaceae</taxon>
        <taxon>Martelella</taxon>
    </lineage>
</organism>
<dbReference type="eggNOG" id="COG1553">
    <property type="taxonomic scope" value="Bacteria"/>
</dbReference>
<dbReference type="RefSeq" id="WP_018065033.1">
    <property type="nucleotide sequence ID" value="NZ_AQWH01000010.1"/>
</dbReference>
<protein>
    <submittedName>
        <fullName evidence="1">Putative peroxiredoxin</fullName>
    </submittedName>
</protein>
<dbReference type="InterPro" id="IPR027396">
    <property type="entry name" value="DsrEFH-like"/>
</dbReference>
<dbReference type="STRING" id="1122214.Mame_01418"/>
<gene>
    <name evidence="1" type="ORF">Mame_01418</name>
</gene>
<proteinExistence type="predicted"/>
<dbReference type="Pfam" id="PF02635">
    <property type="entry name" value="DsrE"/>
    <property type="match status" value="1"/>
</dbReference>
<accession>A0A1U9YZB3</accession>
<evidence type="ECO:0000313" key="2">
    <source>
        <dbReference type="Proteomes" id="UP000191135"/>
    </source>
</evidence>
<dbReference type="EMBL" id="CP020330">
    <property type="protein sequence ID" value="AQZ50779.1"/>
    <property type="molecule type" value="Genomic_DNA"/>
</dbReference>
<reference evidence="1 2" key="1">
    <citation type="submission" date="2017-03" db="EMBL/GenBank/DDBJ databases">
        <title>Foreign affairs: Plasmid Transfer between Roseobacters and Rhizobia.</title>
        <authorList>
            <person name="Bartling P."/>
            <person name="Bunk B."/>
            <person name="Overmann J."/>
            <person name="Brinkmann H."/>
            <person name="Petersen J."/>
        </authorList>
    </citation>
    <scope>NUCLEOTIDE SEQUENCE [LARGE SCALE GENOMIC DNA]</scope>
    <source>
        <strain evidence="1 2">MACL11</strain>
    </source>
</reference>
<keyword evidence="2" id="KW-1185">Reference proteome</keyword>
<dbReference type="Gene3D" id="3.40.1260.10">
    <property type="entry name" value="DsrEFH-like"/>
    <property type="match status" value="1"/>
</dbReference>
<sequence>MQTTAFVATIFDGKSNPNKVTVAFTMALNALKKGHSATIILMVEAVELGKPGATDGIDIGAPFEPVSDLLEKYRAAGGKIAICGACMKHNGMSAEEMDPAYEIITAPDVIDLLMNAEGSLQIT</sequence>
<dbReference type="OrthoDB" id="274802at2"/>
<dbReference type="SUPFAM" id="SSF75169">
    <property type="entry name" value="DsrEFH-like"/>
    <property type="match status" value="1"/>
</dbReference>
<dbReference type="AlphaFoldDB" id="A0A1U9YZB3"/>
<dbReference type="InterPro" id="IPR003787">
    <property type="entry name" value="Sulphur_relay_DsrE/F-like"/>
</dbReference>
<name>A0A1U9YZB3_9HYPH</name>
<dbReference type="Proteomes" id="UP000191135">
    <property type="component" value="Chromosome"/>
</dbReference>